<feature type="compositionally biased region" description="Basic residues" evidence="1">
    <location>
        <begin position="1"/>
        <end position="21"/>
    </location>
</feature>
<feature type="region of interest" description="Disordered" evidence="1">
    <location>
        <begin position="238"/>
        <end position="257"/>
    </location>
</feature>
<name>A0A0E3DBM9_9VIRU</name>
<feature type="compositionally biased region" description="Basic residues" evidence="1">
    <location>
        <begin position="28"/>
        <end position="39"/>
    </location>
</feature>
<reference evidence="2 3" key="1">
    <citation type="submission" date="2017-03" db="EMBL/GenBank/DDBJ databases">
        <title>Novel circular single-stranded DNA virus discovered in human vaginal sample.</title>
        <authorList>
            <person name="Meiring T.L."/>
            <person name="Hu N.-C."/>
            <person name="Rybicki E.P."/>
            <person name="Williamson A.-L."/>
        </authorList>
    </citation>
    <scope>NUCLEOTIDE SEQUENCE [LARGE SCALE GENOMIC DNA]</scope>
    <source>
        <strain evidence="2">349</strain>
    </source>
</reference>
<dbReference type="Proteomes" id="UP000202482">
    <property type="component" value="Segment"/>
</dbReference>
<dbReference type="OrthoDB" id="7982at10239"/>
<dbReference type="EMBL" id="KJ413144">
    <property type="protein sequence ID" value="AHX37575.1"/>
    <property type="molecule type" value="Genomic_DNA"/>
</dbReference>
<accession>A0A0E3DBM9</accession>
<feature type="region of interest" description="Disordered" evidence="1">
    <location>
        <begin position="1"/>
        <end position="39"/>
    </location>
</feature>
<organism evidence="2 3">
    <name type="scientific">Human genital-associated circular DNA virus-1</name>
    <dbReference type="NCBI Taxonomy" id="1488574"/>
    <lineage>
        <taxon>Viruses</taxon>
        <taxon>Monodnaviria</taxon>
        <taxon>Shotokuvirae</taxon>
        <taxon>Cressdnaviricota</taxon>
        <taxon>Repensiviricetes</taxon>
        <taxon>Geplafuvirales</taxon>
        <taxon>Genomoviridae</taxon>
        <taxon>Gemygorvirus</taxon>
        <taxon>Gemygorvirus sewopo1</taxon>
    </lineage>
</organism>
<dbReference type="KEGG" id="vg:24092883"/>
<proteinExistence type="predicted"/>
<dbReference type="RefSeq" id="YP_009130659.1">
    <property type="nucleotide sequence ID" value="NC_026817.1"/>
</dbReference>
<evidence type="ECO:0000313" key="2">
    <source>
        <dbReference type="EMBL" id="AHX37575.1"/>
    </source>
</evidence>
<dbReference type="GeneID" id="24092883"/>
<protein>
    <submittedName>
        <fullName evidence="2">Capsid protein</fullName>
    </submittedName>
</protein>
<sequence length="279" mass="31828">MPRRYTRRRRRARTSRRRSTFRKTVTTRGRRTRKYSGARNSRRRISNITSIKKHDNMMPGFISPDGTFNLNPLTTTTGFTSPFCPSARRLGLHAEGESARQRQTTFSVGYKERLQIDVLGDGVWKWRRVVFTYKGRSLYDQDTPWIVPYYNKVVDPTGHGVDMVRAIAQPTLDQAAHIRSVWWDGFEGGDWGSEFTAKLDTSRITPMYDRTVTLNPGDESGMSRTFRQWHPARKNLVYDDDEDDTAPTDGGSPVSVTGKPGMGDLYVYDIVYNAVPATG</sequence>
<evidence type="ECO:0000313" key="3">
    <source>
        <dbReference type="Proteomes" id="UP000202482"/>
    </source>
</evidence>
<evidence type="ECO:0000256" key="1">
    <source>
        <dbReference type="SAM" id="MobiDB-lite"/>
    </source>
</evidence>